<dbReference type="AlphaFoldDB" id="A0A507R251"/>
<keyword evidence="3" id="KW-1185">Reference proteome</keyword>
<sequence length="274" mass="31560">MASLTGAMAMLSLGDEQRRPNKRELEEPTVGKELDGQEDKEEEKEEKEISPFRFFDLPTEIRLRIYMFVLFTPRRNQAPRPMGTVGASAKNMPPAPASHRISLFLASRRLHDEATHYFYSTQTFRLFPIQDYSRLPTVRALAPRYRACLKTIELILGSSWTKPPRSWTINNGLGLKDMVHLRTLKVFIECDPSHPVFRGFRLSKDYYTVFAGDLLRKVLKGLPNLLQVEFDGYPSVQKDGDLMNRLLMEAKLANKKILWGPERGWTNYEVNHGS</sequence>
<dbReference type="PANTHER" id="PTHR42085">
    <property type="entry name" value="F-BOX DOMAIN-CONTAINING PROTEIN"/>
    <property type="match status" value="1"/>
</dbReference>
<evidence type="ECO:0000313" key="3">
    <source>
        <dbReference type="Proteomes" id="UP000319663"/>
    </source>
</evidence>
<name>A0A507R251_MONPU</name>
<dbReference type="OrthoDB" id="5372935at2759"/>
<dbReference type="Proteomes" id="UP000319663">
    <property type="component" value="Unassembled WGS sequence"/>
</dbReference>
<protein>
    <recommendedName>
        <fullName evidence="4">F-box domain-containing protein</fullName>
    </recommendedName>
</protein>
<comment type="caution">
    <text evidence="2">The sequence shown here is derived from an EMBL/GenBank/DDBJ whole genome shotgun (WGS) entry which is preliminary data.</text>
</comment>
<gene>
    <name evidence="2" type="ORF">MPDQ_004354</name>
</gene>
<dbReference type="EMBL" id="VIFY01000028">
    <property type="protein sequence ID" value="TQB74703.1"/>
    <property type="molecule type" value="Genomic_DNA"/>
</dbReference>
<evidence type="ECO:0008006" key="4">
    <source>
        <dbReference type="Google" id="ProtNLM"/>
    </source>
</evidence>
<evidence type="ECO:0000313" key="2">
    <source>
        <dbReference type="EMBL" id="TQB74703.1"/>
    </source>
</evidence>
<organism evidence="2 3">
    <name type="scientific">Monascus purpureus</name>
    <name type="common">Red mold</name>
    <name type="synonym">Monascus anka</name>
    <dbReference type="NCBI Taxonomy" id="5098"/>
    <lineage>
        <taxon>Eukaryota</taxon>
        <taxon>Fungi</taxon>
        <taxon>Dikarya</taxon>
        <taxon>Ascomycota</taxon>
        <taxon>Pezizomycotina</taxon>
        <taxon>Eurotiomycetes</taxon>
        <taxon>Eurotiomycetidae</taxon>
        <taxon>Eurotiales</taxon>
        <taxon>Aspergillaceae</taxon>
        <taxon>Monascus</taxon>
    </lineage>
</organism>
<reference evidence="2 3" key="1">
    <citation type="submission" date="2019-06" db="EMBL/GenBank/DDBJ databases">
        <title>Wine fermentation using esterase from Monascus purpureus.</title>
        <authorList>
            <person name="Geng C."/>
            <person name="Zhang Y."/>
        </authorList>
    </citation>
    <scope>NUCLEOTIDE SEQUENCE [LARGE SCALE GENOMIC DNA]</scope>
    <source>
        <strain evidence="2">HQ1</strain>
    </source>
</reference>
<dbReference type="PANTHER" id="PTHR42085:SF2">
    <property type="entry name" value="F-BOX DOMAIN-CONTAINING PROTEIN"/>
    <property type="match status" value="1"/>
</dbReference>
<feature type="compositionally biased region" description="Basic and acidic residues" evidence="1">
    <location>
        <begin position="15"/>
        <end position="37"/>
    </location>
</feature>
<accession>A0A507R251</accession>
<dbReference type="InterPro" id="IPR038883">
    <property type="entry name" value="AN11006-like"/>
</dbReference>
<evidence type="ECO:0000256" key="1">
    <source>
        <dbReference type="SAM" id="MobiDB-lite"/>
    </source>
</evidence>
<proteinExistence type="predicted"/>
<feature type="region of interest" description="Disordered" evidence="1">
    <location>
        <begin position="1"/>
        <end position="49"/>
    </location>
</feature>